<accession>A0A366B203</accession>
<sequence>MKTKIKKHDPIIWTKEKTPLKDFFMVARGLELNYIIYVKDSEGNNNSVWATSKQDLIRCFTFFSKNNYFGKIEILEIAIQSGFADLVDNNLNKKNLC</sequence>
<dbReference type="OrthoDB" id="1376686at2"/>
<keyword evidence="2" id="KW-1185">Reference proteome</keyword>
<dbReference type="Proteomes" id="UP000253676">
    <property type="component" value="Unassembled WGS sequence"/>
</dbReference>
<dbReference type="RefSeq" id="WP_113635085.1">
    <property type="nucleotide sequence ID" value="NZ_QNUX01000007.1"/>
</dbReference>
<protein>
    <submittedName>
        <fullName evidence="1">Uncharacterized protein</fullName>
    </submittedName>
</protein>
<dbReference type="AlphaFoldDB" id="A0A366B203"/>
<proteinExistence type="predicted"/>
<comment type="caution">
    <text evidence="1">The sequence shown here is derived from an EMBL/GenBank/DDBJ whole genome shotgun (WGS) entry which is preliminary data.</text>
</comment>
<dbReference type="EMBL" id="QNUX01000007">
    <property type="protein sequence ID" value="RBN50177.1"/>
    <property type="molecule type" value="Genomic_DNA"/>
</dbReference>
<gene>
    <name evidence="1" type="ORF">DR980_08610</name>
</gene>
<reference evidence="1 2" key="1">
    <citation type="submission" date="2018-07" db="EMBL/GenBank/DDBJ databases">
        <title>Complete genome sequence of Flavobacterium psychrolimnae LMG 22018.</title>
        <authorList>
            <person name="Kim D.-U."/>
        </authorList>
    </citation>
    <scope>NUCLEOTIDE SEQUENCE [LARGE SCALE GENOMIC DNA]</scope>
    <source>
        <strain evidence="1 2">LMG 22018</strain>
    </source>
</reference>
<evidence type="ECO:0000313" key="1">
    <source>
        <dbReference type="EMBL" id="RBN50177.1"/>
    </source>
</evidence>
<organism evidence="1 2">
    <name type="scientific">Flavobacterium psychrolimnae</name>
    <dbReference type="NCBI Taxonomy" id="249351"/>
    <lineage>
        <taxon>Bacteria</taxon>
        <taxon>Pseudomonadati</taxon>
        <taxon>Bacteroidota</taxon>
        <taxon>Flavobacteriia</taxon>
        <taxon>Flavobacteriales</taxon>
        <taxon>Flavobacteriaceae</taxon>
        <taxon>Flavobacterium</taxon>
    </lineage>
</organism>
<evidence type="ECO:0000313" key="2">
    <source>
        <dbReference type="Proteomes" id="UP000253676"/>
    </source>
</evidence>
<name>A0A366B203_9FLAO</name>